<dbReference type="AlphaFoldDB" id="A0A7Z7PXY6"/>
<dbReference type="Proteomes" id="UP000254876">
    <property type="component" value="Unassembled WGS sequence"/>
</dbReference>
<dbReference type="EMBL" id="UFYD01000001">
    <property type="protein sequence ID" value="STC98392.1"/>
    <property type="molecule type" value="Genomic_DNA"/>
</dbReference>
<accession>A0A7Z7PXY6</accession>
<name>A0A7Z7PXY6_9FLAO</name>
<comment type="caution">
    <text evidence="2">The sequence shown here is derived from an EMBL/GenBank/DDBJ whole genome shotgun (WGS) entry which is preliminary data.</text>
</comment>
<organism evidence="2 3">
    <name type="scientific">Elizabethkingia anophelis</name>
    <dbReference type="NCBI Taxonomy" id="1117645"/>
    <lineage>
        <taxon>Bacteria</taxon>
        <taxon>Pseudomonadati</taxon>
        <taxon>Bacteroidota</taxon>
        <taxon>Flavobacteriia</taxon>
        <taxon>Flavobacteriales</taxon>
        <taxon>Weeksellaceae</taxon>
        <taxon>Elizabethkingia</taxon>
    </lineage>
</organism>
<keyword evidence="1" id="KW-0175">Coiled coil</keyword>
<evidence type="ECO:0000313" key="2">
    <source>
        <dbReference type="EMBL" id="STC98392.1"/>
    </source>
</evidence>
<evidence type="ECO:0000313" key="3">
    <source>
        <dbReference type="Proteomes" id="UP000254876"/>
    </source>
</evidence>
<feature type="coiled-coil region" evidence="1">
    <location>
        <begin position="252"/>
        <end position="279"/>
    </location>
</feature>
<proteinExistence type="predicted"/>
<sequence>MPKYERTKTHLLDLAPLSVSKVFEFLDLLYRNNLDKNYFIEHFKQYTIQEQYFICYYAKIYFGESENSFLNIELENLFRLYGNEINSKIRHLKFNAISLLKYIDDTKFKTLERRVKLIKKREISFEKYMSHPKISNLRFRLPLYSFPTKITYEENPEFVGSFYSEEEKEYALLAGKEMSVIAPSEYFEKFKDSFFTTFNKEFDYEQIWMLFFNSFSFANNTTDIELLDLEFDNSTTIHQLFFEIYKEYNKIRFDLIQHMEKHKNAIKDLKEKRRKFSIKIRMYSATKKDFMKIMYNAFPQIRESYSSFKKKNPKTTLDQYLTTKSRNIK</sequence>
<evidence type="ECO:0000256" key="1">
    <source>
        <dbReference type="SAM" id="Coils"/>
    </source>
</evidence>
<protein>
    <submittedName>
        <fullName evidence="2">Uncharacterized protein</fullName>
    </submittedName>
</protein>
<gene>
    <name evidence="2" type="ORF">NCTC10588_01070</name>
</gene>
<dbReference type="RefSeq" id="WP_115172431.1">
    <property type="nucleotide sequence ID" value="NZ_JACLEQ010000006.1"/>
</dbReference>
<reference evidence="2 3" key="1">
    <citation type="submission" date="2018-06" db="EMBL/GenBank/DDBJ databases">
        <authorList>
            <consortium name="Pathogen Informatics"/>
            <person name="Doyle S."/>
        </authorList>
    </citation>
    <scope>NUCLEOTIDE SEQUENCE [LARGE SCALE GENOMIC DNA]</scope>
    <source>
        <strain evidence="2 3">NCTC10588</strain>
    </source>
</reference>